<feature type="non-terminal residue" evidence="2">
    <location>
        <position position="1"/>
    </location>
</feature>
<gene>
    <name evidence="2" type="ORF">BDN71DRAFT_1397494</name>
</gene>
<name>A0A9P5ZRQ1_PLEER</name>
<dbReference type="OrthoDB" id="9971254at2759"/>
<feature type="domain" description="DUF5648" evidence="1">
    <location>
        <begin position="1"/>
        <end position="132"/>
    </location>
</feature>
<accession>A0A9P5ZRQ1</accession>
<comment type="caution">
    <text evidence="2">The sequence shown here is derived from an EMBL/GenBank/DDBJ whole genome shotgun (WGS) entry which is preliminary data.</text>
</comment>
<protein>
    <recommendedName>
        <fullName evidence="1">DUF5648 domain-containing protein</fullName>
    </recommendedName>
</protein>
<proteinExistence type="predicted"/>
<keyword evidence="3" id="KW-1185">Reference proteome</keyword>
<dbReference type="Pfam" id="PF18885">
    <property type="entry name" value="DUF5648"/>
    <property type="match status" value="1"/>
</dbReference>
<evidence type="ECO:0000313" key="3">
    <source>
        <dbReference type="Proteomes" id="UP000807025"/>
    </source>
</evidence>
<dbReference type="EMBL" id="MU154610">
    <property type="protein sequence ID" value="KAF9491923.1"/>
    <property type="molecule type" value="Genomic_DNA"/>
</dbReference>
<sequence>RAFSAAGTDHFYTTSNVEITRAAGYKSEGNVGRIYPNQVQQTTPLYRLYSAWGINHFYTTNAQERDTYVAYYGYVSEGVAGYVFPWQICNSVPLYRLYNQVVQDHLFTTNYNEIQAVQRLGFAYQGIAGYVVA</sequence>
<dbReference type="Proteomes" id="UP000807025">
    <property type="component" value="Unassembled WGS sequence"/>
</dbReference>
<reference evidence="2" key="1">
    <citation type="submission" date="2020-11" db="EMBL/GenBank/DDBJ databases">
        <authorList>
            <consortium name="DOE Joint Genome Institute"/>
            <person name="Ahrendt S."/>
            <person name="Riley R."/>
            <person name="Andreopoulos W."/>
            <person name="Labutti K."/>
            <person name="Pangilinan J."/>
            <person name="Ruiz-Duenas F.J."/>
            <person name="Barrasa J.M."/>
            <person name="Sanchez-Garcia M."/>
            <person name="Camarero S."/>
            <person name="Miyauchi S."/>
            <person name="Serrano A."/>
            <person name="Linde D."/>
            <person name="Babiker R."/>
            <person name="Drula E."/>
            <person name="Ayuso-Fernandez I."/>
            <person name="Pacheco R."/>
            <person name="Padilla G."/>
            <person name="Ferreira P."/>
            <person name="Barriuso J."/>
            <person name="Kellner H."/>
            <person name="Castanera R."/>
            <person name="Alfaro M."/>
            <person name="Ramirez L."/>
            <person name="Pisabarro A.G."/>
            <person name="Kuo A."/>
            <person name="Tritt A."/>
            <person name="Lipzen A."/>
            <person name="He G."/>
            <person name="Yan M."/>
            <person name="Ng V."/>
            <person name="Cullen D."/>
            <person name="Martin F."/>
            <person name="Rosso M.-N."/>
            <person name="Henrissat B."/>
            <person name="Hibbett D."/>
            <person name="Martinez A.T."/>
            <person name="Grigoriev I.V."/>
        </authorList>
    </citation>
    <scope>NUCLEOTIDE SEQUENCE</scope>
    <source>
        <strain evidence="2">ATCC 90797</strain>
    </source>
</reference>
<evidence type="ECO:0000259" key="1">
    <source>
        <dbReference type="Pfam" id="PF18885"/>
    </source>
</evidence>
<evidence type="ECO:0000313" key="2">
    <source>
        <dbReference type="EMBL" id="KAF9491923.1"/>
    </source>
</evidence>
<dbReference type="InterPro" id="IPR043708">
    <property type="entry name" value="DUF5648"/>
</dbReference>
<organism evidence="2 3">
    <name type="scientific">Pleurotus eryngii</name>
    <name type="common">Boletus of the steppes</name>
    <dbReference type="NCBI Taxonomy" id="5323"/>
    <lineage>
        <taxon>Eukaryota</taxon>
        <taxon>Fungi</taxon>
        <taxon>Dikarya</taxon>
        <taxon>Basidiomycota</taxon>
        <taxon>Agaricomycotina</taxon>
        <taxon>Agaricomycetes</taxon>
        <taxon>Agaricomycetidae</taxon>
        <taxon>Agaricales</taxon>
        <taxon>Pleurotineae</taxon>
        <taxon>Pleurotaceae</taxon>
        <taxon>Pleurotus</taxon>
    </lineage>
</organism>
<dbReference type="AlphaFoldDB" id="A0A9P5ZRQ1"/>